<comment type="caution">
    <text evidence="2">The sequence shown here is derived from an EMBL/GenBank/DDBJ whole genome shotgun (WGS) entry which is preliminary data.</text>
</comment>
<dbReference type="EMBL" id="PVWO01000272">
    <property type="protein sequence ID" value="PSB54280.1"/>
    <property type="molecule type" value="Genomic_DNA"/>
</dbReference>
<sequence length="150" mass="16331">MGSLGLWLSGSLLLDFVIMPTLWTTGMMESSGFASASYSIFWIFNRVELLCAAAALSSVWALSEVSRADLETKREMLASGVMLLLIALSYTFVLTPYMSGLGIDLDVLAMTKSLPAEMNQLHAIYWVLEASKLAIAGLLLSKCGNREIAR</sequence>
<protein>
    <submittedName>
        <fullName evidence="2">Uncharacterized protein</fullName>
    </submittedName>
</protein>
<reference evidence="2 3" key="1">
    <citation type="submission" date="2018-03" db="EMBL/GenBank/DDBJ databases">
        <title>The ancient ancestry and fast evolution of plastids.</title>
        <authorList>
            <person name="Moore K.R."/>
            <person name="Magnabosco C."/>
            <person name="Momper L."/>
            <person name="Gold D.A."/>
            <person name="Bosak T."/>
            <person name="Fournier G.P."/>
        </authorList>
    </citation>
    <scope>NUCLEOTIDE SEQUENCE [LARGE SCALE GENOMIC DNA]</scope>
    <source>
        <strain evidence="2 3">CCALA 037</strain>
    </source>
</reference>
<accession>A0A2T1GAJ2</accession>
<evidence type="ECO:0000313" key="2">
    <source>
        <dbReference type="EMBL" id="PSB54280.1"/>
    </source>
</evidence>
<proteinExistence type="predicted"/>
<organism evidence="2 3">
    <name type="scientific">Chamaesiphon polymorphus CCALA 037</name>
    <dbReference type="NCBI Taxonomy" id="2107692"/>
    <lineage>
        <taxon>Bacteria</taxon>
        <taxon>Bacillati</taxon>
        <taxon>Cyanobacteriota</taxon>
        <taxon>Cyanophyceae</taxon>
        <taxon>Gomontiellales</taxon>
        <taxon>Chamaesiphonaceae</taxon>
        <taxon>Chamaesiphon</taxon>
    </lineage>
</organism>
<keyword evidence="1" id="KW-0472">Membrane</keyword>
<feature type="transmembrane region" description="Helical" evidence="1">
    <location>
        <begin position="123"/>
        <end position="141"/>
    </location>
</feature>
<feature type="transmembrane region" description="Helical" evidence="1">
    <location>
        <begin position="83"/>
        <end position="103"/>
    </location>
</feature>
<name>A0A2T1GAJ2_9CYAN</name>
<keyword evidence="3" id="KW-1185">Reference proteome</keyword>
<gene>
    <name evidence="2" type="ORF">C7B77_18665</name>
</gene>
<feature type="transmembrane region" description="Helical" evidence="1">
    <location>
        <begin position="40"/>
        <end position="62"/>
    </location>
</feature>
<keyword evidence="1" id="KW-0812">Transmembrane</keyword>
<dbReference type="AlphaFoldDB" id="A0A2T1GAJ2"/>
<evidence type="ECO:0000313" key="3">
    <source>
        <dbReference type="Proteomes" id="UP000238937"/>
    </source>
</evidence>
<dbReference type="Proteomes" id="UP000238937">
    <property type="component" value="Unassembled WGS sequence"/>
</dbReference>
<evidence type="ECO:0000256" key="1">
    <source>
        <dbReference type="SAM" id="Phobius"/>
    </source>
</evidence>
<keyword evidence="1" id="KW-1133">Transmembrane helix</keyword>